<protein>
    <submittedName>
        <fullName evidence="1">Uncharacterized protein</fullName>
    </submittedName>
</protein>
<dbReference type="InterPro" id="IPR038883">
    <property type="entry name" value="AN11006-like"/>
</dbReference>
<dbReference type="GeneID" id="54558239"/>
<sequence>MAGANFMSLPPELRIRIYEYALDPLADPEAHPIFLRRKGHTEVTTGLLRANKQILAEAVEVLCSLFELRVRIAGIGGSVKAKETAAVLEPIPQYARKHMRQLLLVSANASGGITGASSRKNRPDALAGLDKYWKVISQELPQLRKLRIHINIFKSELENIKYVLWAFKGIKTLSKLRLFKLEIHQRQQSYLESAWSDRFMEDMQADLICKLMKFVEGTFEIDIQLVKKDPMMPLRQWF</sequence>
<dbReference type="OrthoDB" id="62952at2759"/>
<name>A0A6A6CUG9_ZASCE</name>
<gene>
    <name evidence="1" type="ORF">M409DRAFT_19500</name>
</gene>
<dbReference type="EMBL" id="ML993585">
    <property type="protein sequence ID" value="KAF2170685.1"/>
    <property type="molecule type" value="Genomic_DNA"/>
</dbReference>
<dbReference type="Proteomes" id="UP000799537">
    <property type="component" value="Unassembled WGS sequence"/>
</dbReference>
<organism evidence="1 2">
    <name type="scientific">Zasmidium cellare ATCC 36951</name>
    <dbReference type="NCBI Taxonomy" id="1080233"/>
    <lineage>
        <taxon>Eukaryota</taxon>
        <taxon>Fungi</taxon>
        <taxon>Dikarya</taxon>
        <taxon>Ascomycota</taxon>
        <taxon>Pezizomycotina</taxon>
        <taxon>Dothideomycetes</taxon>
        <taxon>Dothideomycetidae</taxon>
        <taxon>Mycosphaerellales</taxon>
        <taxon>Mycosphaerellaceae</taxon>
        <taxon>Zasmidium</taxon>
    </lineage>
</organism>
<proteinExistence type="predicted"/>
<dbReference type="AlphaFoldDB" id="A0A6A6CUG9"/>
<reference evidence="1" key="1">
    <citation type="journal article" date="2020" name="Stud. Mycol.">
        <title>101 Dothideomycetes genomes: a test case for predicting lifestyles and emergence of pathogens.</title>
        <authorList>
            <person name="Haridas S."/>
            <person name="Albert R."/>
            <person name="Binder M."/>
            <person name="Bloem J."/>
            <person name="Labutti K."/>
            <person name="Salamov A."/>
            <person name="Andreopoulos B."/>
            <person name="Baker S."/>
            <person name="Barry K."/>
            <person name="Bills G."/>
            <person name="Bluhm B."/>
            <person name="Cannon C."/>
            <person name="Castanera R."/>
            <person name="Culley D."/>
            <person name="Daum C."/>
            <person name="Ezra D."/>
            <person name="Gonzalez J."/>
            <person name="Henrissat B."/>
            <person name="Kuo A."/>
            <person name="Liang C."/>
            <person name="Lipzen A."/>
            <person name="Lutzoni F."/>
            <person name="Magnuson J."/>
            <person name="Mondo S."/>
            <person name="Nolan M."/>
            <person name="Ohm R."/>
            <person name="Pangilinan J."/>
            <person name="Park H.-J."/>
            <person name="Ramirez L."/>
            <person name="Alfaro M."/>
            <person name="Sun H."/>
            <person name="Tritt A."/>
            <person name="Yoshinaga Y."/>
            <person name="Zwiers L.-H."/>
            <person name="Turgeon B."/>
            <person name="Goodwin S."/>
            <person name="Spatafora J."/>
            <person name="Crous P."/>
            <person name="Grigoriev I."/>
        </authorList>
    </citation>
    <scope>NUCLEOTIDE SEQUENCE</scope>
    <source>
        <strain evidence="1">ATCC 36951</strain>
    </source>
</reference>
<dbReference type="PANTHER" id="PTHR42085">
    <property type="entry name" value="F-BOX DOMAIN-CONTAINING PROTEIN"/>
    <property type="match status" value="1"/>
</dbReference>
<dbReference type="PANTHER" id="PTHR42085:SF1">
    <property type="entry name" value="F-BOX DOMAIN-CONTAINING PROTEIN"/>
    <property type="match status" value="1"/>
</dbReference>
<evidence type="ECO:0000313" key="2">
    <source>
        <dbReference type="Proteomes" id="UP000799537"/>
    </source>
</evidence>
<evidence type="ECO:0000313" key="1">
    <source>
        <dbReference type="EMBL" id="KAF2170685.1"/>
    </source>
</evidence>
<dbReference type="RefSeq" id="XP_033671574.1">
    <property type="nucleotide sequence ID" value="XM_033804967.1"/>
</dbReference>
<keyword evidence="2" id="KW-1185">Reference proteome</keyword>
<accession>A0A6A6CUG9</accession>